<sequence length="669" mass="72972">MASSLHSLSSQESVSTASHHRVNPLRASPDHDESSLTAASSDPGKHDLEAAKSTDNPPPPKPKEECVVPRRQRRGLLSSVVFIPEYHDARDYPIKIKYFIVFIIAFASITGPMGTSIMLPALEDITRSLHTTDSTVNVSVGIYLLALGIFPLWWSSMSERFGRRSVYLTSFVMFFGFSIGTALAPTIGALIGLRVLQGGCSASVQAVGAGTIADLFTPQTRGRAMGYYYLGPLCGPFLAPILGGAVAQGWGWRATQWLLVIFSGCNVVLIIFFLPETLRRADNMALMKALLGASGQVGDDAVSAVESVKEEVERQQLGVARAGDSVITDDEELSEKVLDRVASRLSQQGYREAEEDDAPTGDPLMPNLSRLTTNRSEYSRRVHEQVIGDHLRRSRSGTSARNSTAPTQATHVTTHQTIATHATTVVVKDAQYYRTLSYDLIVRPLHSLVLLTHPPVALVIAYSAISFAVLYFFNMTVSYSYARPPYNFSSVIVGLMYIPNSVTYILASIIGGRWNDKLLRDYAKKHNGELRPESRISWNVVLACVMFPPACLIFGWCLKYGEHWVTPLIGTSLFGFASMIVIGATVTYLVDSLPGKGATGVALNNLIRQIFAAVATFVVEPAIRGIGQGVLFSILMGVLAAASIFLIILKRKGDYFREHSNIAALYGKL</sequence>
<dbReference type="OrthoDB" id="3936150at2759"/>
<dbReference type="Proteomes" id="UP000449547">
    <property type="component" value="Unassembled WGS sequence"/>
</dbReference>
<dbReference type="GO" id="GO:0010509">
    <property type="term" value="P:intracellular polyamine homeostasis"/>
    <property type="evidence" value="ECO:0007669"/>
    <property type="project" value="TreeGrafter"/>
</dbReference>
<feature type="transmembrane region" description="Helical" evidence="8">
    <location>
        <begin position="228"/>
        <end position="250"/>
    </location>
</feature>
<feature type="transmembrane region" description="Helical" evidence="8">
    <location>
        <begin position="629"/>
        <end position="649"/>
    </location>
</feature>
<dbReference type="InterPro" id="IPR036259">
    <property type="entry name" value="MFS_trans_sf"/>
</dbReference>
<evidence type="ECO:0000256" key="6">
    <source>
        <dbReference type="ARBA" id="ARBA00038347"/>
    </source>
</evidence>
<dbReference type="GO" id="GO:0005886">
    <property type="term" value="C:plasma membrane"/>
    <property type="evidence" value="ECO:0007669"/>
    <property type="project" value="TreeGrafter"/>
</dbReference>
<keyword evidence="4 8" id="KW-1133">Transmembrane helix</keyword>
<dbReference type="AlphaFoldDB" id="A0A642UIG5"/>
<accession>A0A642UIG5</accession>
<evidence type="ECO:0000259" key="9">
    <source>
        <dbReference type="PROSITE" id="PS50850"/>
    </source>
</evidence>
<feature type="region of interest" description="Disordered" evidence="7">
    <location>
        <begin position="1"/>
        <end position="69"/>
    </location>
</feature>
<feature type="compositionally biased region" description="Low complexity" evidence="7">
    <location>
        <begin position="1"/>
        <end position="15"/>
    </location>
</feature>
<evidence type="ECO:0000256" key="8">
    <source>
        <dbReference type="SAM" id="Phobius"/>
    </source>
</evidence>
<evidence type="ECO:0000256" key="1">
    <source>
        <dbReference type="ARBA" id="ARBA00004141"/>
    </source>
</evidence>
<keyword evidence="11" id="KW-1185">Reference proteome</keyword>
<comment type="caution">
    <text evidence="10">The sequence shown here is derived from an EMBL/GenBank/DDBJ whole genome shotgun (WGS) entry which is preliminary data.</text>
</comment>
<organism evidence="10 11">
    <name type="scientific">Diutina rugosa</name>
    <name type="common">Yeast</name>
    <name type="synonym">Candida rugosa</name>
    <dbReference type="NCBI Taxonomy" id="5481"/>
    <lineage>
        <taxon>Eukaryota</taxon>
        <taxon>Fungi</taxon>
        <taxon>Dikarya</taxon>
        <taxon>Ascomycota</taxon>
        <taxon>Saccharomycotina</taxon>
        <taxon>Pichiomycetes</taxon>
        <taxon>Debaryomycetaceae</taxon>
        <taxon>Diutina</taxon>
    </lineage>
</organism>
<dbReference type="RefSeq" id="XP_034010956.1">
    <property type="nucleotide sequence ID" value="XM_034157072.1"/>
</dbReference>
<feature type="transmembrane region" description="Helical" evidence="8">
    <location>
        <begin position="602"/>
        <end position="623"/>
    </location>
</feature>
<evidence type="ECO:0000256" key="3">
    <source>
        <dbReference type="ARBA" id="ARBA00022692"/>
    </source>
</evidence>
<keyword evidence="2" id="KW-0813">Transport</keyword>
<feature type="transmembrane region" description="Helical" evidence="8">
    <location>
        <begin position="568"/>
        <end position="590"/>
    </location>
</feature>
<dbReference type="CDD" id="cd17323">
    <property type="entry name" value="MFS_Tpo1_MDR_like"/>
    <property type="match status" value="1"/>
</dbReference>
<dbReference type="Gene3D" id="1.20.1720.10">
    <property type="entry name" value="Multidrug resistance protein D"/>
    <property type="match status" value="1"/>
</dbReference>
<reference evidence="10 11" key="1">
    <citation type="submission" date="2019-07" db="EMBL/GenBank/DDBJ databases">
        <title>Genome assembly of two rare yeast pathogens: Diutina rugosa and Trichomonascus ciferrii.</title>
        <authorList>
            <person name="Mixao V."/>
            <person name="Saus E."/>
            <person name="Hansen A."/>
            <person name="Lass-Flor C."/>
            <person name="Gabaldon T."/>
        </authorList>
    </citation>
    <scope>NUCLEOTIDE SEQUENCE [LARGE SCALE GENOMIC DNA]</scope>
    <source>
        <strain evidence="10 11">CBS 613</strain>
    </source>
</reference>
<dbReference type="PROSITE" id="PS50850">
    <property type="entry name" value="MFS"/>
    <property type="match status" value="1"/>
</dbReference>
<evidence type="ECO:0000256" key="4">
    <source>
        <dbReference type="ARBA" id="ARBA00022989"/>
    </source>
</evidence>
<dbReference type="PANTHER" id="PTHR23502">
    <property type="entry name" value="MAJOR FACILITATOR SUPERFAMILY"/>
    <property type="match status" value="1"/>
</dbReference>
<feature type="compositionally biased region" description="Basic and acidic residues" evidence="7">
    <location>
        <begin position="43"/>
        <end position="52"/>
    </location>
</feature>
<proteinExistence type="inferred from homology"/>
<dbReference type="OMA" id="CTIGCIV"/>
<feature type="transmembrane region" description="Helical" evidence="8">
    <location>
        <begin position="98"/>
        <end position="122"/>
    </location>
</feature>
<name>A0A642UIG5_DIURU</name>
<dbReference type="Gene3D" id="1.20.1250.20">
    <property type="entry name" value="MFS general substrate transporter like domains"/>
    <property type="match status" value="1"/>
</dbReference>
<dbReference type="PANTHER" id="PTHR23502:SF5">
    <property type="entry name" value="QUINIDINE RESISTANCE PROTEIN 3"/>
    <property type="match status" value="1"/>
</dbReference>
<evidence type="ECO:0000256" key="2">
    <source>
        <dbReference type="ARBA" id="ARBA00022448"/>
    </source>
</evidence>
<evidence type="ECO:0000313" key="10">
    <source>
        <dbReference type="EMBL" id="KAA8899555.1"/>
    </source>
</evidence>
<evidence type="ECO:0000256" key="5">
    <source>
        <dbReference type="ARBA" id="ARBA00023136"/>
    </source>
</evidence>
<dbReference type="InterPro" id="IPR020846">
    <property type="entry name" value="MFS_dom"/>
</dbReference>
<comment type="similarity">
    <text evidence="6">Belongs to the major facilitator superfamily. CAR1 family.</text>
</comment>
<protein>
    <recommendedName>
        <fullName evidence="9">Major facilitator superfamily (MFS) profile domain-containing protein</fullName>
    </recommendedName>
</protein>
<dbReference type="Pfam" id="PF07690">
    <property type="entry name" value="MFS_1"/>
    <property type="match status" value="1"/>
</dbReference>
<dbReference type="InterPro" id="IPR011701">
    <property type="entry name" value="MFS"/>
</dbReference>
<evidence type="ECO:0000256" key="7">
    <source>
        <dbReference type="SAM" id="MobiDB-lite"/>
    </source>
</evidence>
<feature type="transmembrane region" description="Helical" evidence="8">
    <location>
        <begin position="536"/>
        <end position="556"/>
    </location>
</feature>
<comment type="subcellular location">
    <subcellularLocation>
        <location evidence="1">Membrane</location>
        <topology evidence="1">Multi-pass membrane protein</topology>
    </subcellularLocation>
</comment>
<gene>
    <name evidence="10" type="ORF">DIURU_004222</name>
</gene>
<keyword evidence="3 8" id="KW-0812">Transmembrane</keyword>
<feature type="transmembrane region" description="Helical" evidence="8">
    <location>
        <begin position="492"/>
        <end position="515"/>
    </location>
</feature>
<evidence type="ECO:0000313" key="11">
    <source>
        <dbReference type="Proteomes" id="UP000449547"/>
    </source>
</evidence>
<feature type="region of interest" description="Disordered" evidence="7">
    <location>
        <begin position="389"/>
        <end position="411"/>
    </location>
</feature>
<keyword evidence="5 8" id="KW-0472">Membrane</keyword>
<dbReference type="VEuPathDB" id="FungiDB:DIURU_004222"/>
<feature type="region of interest" description="Disordered" evidence="7">
    <location>
        <begin position="347"/>
        <end position="367"/>
    </location>
</feature>
<dbReference type="EMBL" id="SWFT01000122">
    <property type="protein sequence ID" value="KAA8899555.1"/>
    <property type="molecule type" value="Genomic_DNA"/>
</dbReference>
<feature type="domain" description="Major facilitator superfamily (MFS) profile" evidence="9">
    <location>
        <begin position="100"/>
        <end position="654"/>
    </location>
</feature>
<feature type="transmembrane region" description="Helical" evidence="8">
    <location>
        <begin position="134"/>
        <end position="154"/>
    </location>
</feature>
<feature type="transmembrane region" description="Helical" evidence="8">
    <location>
        <begin position="256"/>
        <end position="274"/>
    </location>
</feature>
<feature type="transmembrane region" description="Helical" evidence="8">
    <location>
        <begin position="166"/>
        <end position="190"/>
    </location>
</feature>
<dbReference type="GeneID" id="54782873"/>
<dbReference type="FunFam" id="1.20.1720.10:FF:000009">
    <property type="entry name" value="MFS multidrug transporter"/>
    <property type="match status" value="1"/>
</dbReference>
<dbReference type="SUPFAM" id="SSF103473">
    <property type="entry name" value="MFS general substrate transporter"/>
    <property type="match status" value="1"/>
</dbReference>
<dbReference type="GO" id="GO:0015203">
    <property type="term" value="F:polyamine transmembrane transporter activity"/>
    <property type="evidence" value="ECO:0007669"/>
    <property type="project" value="TreeGrafter"/>
</dbReference>
<feature type="transmembrane region" description="Helical" evidence="8">
    <location>
        <begin position="448"/>
        <end position="472"/>
    </location>
</feature>